<evidence type="ECO:0000313" key="2">
    <source>
        <dbReference type="EMBL" id="KAK1428685.1"/>
    </source>
</evidence>
<dbReference type="Proteomes" id="UP001229421">
    <property type="component" value="Unassembled WGS sequence"/>
</dbReference>
<accession>A0AAD8NUF6</accession>
<comment type="caution">
    <text evidence="2">The sequence shown here is derived from an EMBL/GenBank/DDBJ whole genome shotgun (WGS) entry which is preliminary data.</text>
</comment>
<protein>
    <submittedName>
        <fullName evidence="2">Uncharacterized protein</fullName>
    </submittedName>
</protein>
<feature type="transmembrane region" description="Helical" evidence="1">
    <location>
        <begin position="92"/>
        <end position="115"/>
    </location>
</feature>
<name>A0AAD8NUF6_TARER</name>
<sequence>MRRSSLRFKPLLRSFTTMFFKLSNYHQHDSTSFSLHHASCLNLEFSIQAGQSANAISESVLDVYDIVLRNPTASDDMANEEIEVDTSCGQHIFIFLFLFLLLDYMILISVTLCLFHDFDSCRGRFTLAIKVLNVSRGIIFGVDSLKKCQDVILFQRGSHQRFLLMLD</sequence>
<dbReference type="EMBL" id="JAUHHV010000004">
    <property type="protein sequence ID" value="KAK1428685.1"/>
    <property type="molecule type" value="Genomic_DNA"/>
</dbReference>
<evidence type="ECO:0000256" key="1">
    <source>
        <dbReference type="SAM" id="Phobius"/>
    </source>
</evidence>
<dbReference type="AlphaFoldDB" id="A0AAD8NUF6"/>
<evidence type="ECO:0000313" key="3">
    <source>
        <dbReference type="Proteomes" id="UP001229421"/>
    </source>
</evidence>
<keyword evidence="3" id="KW-1185">Reference proteome</keyword>
<reference evidence="2" key="1">
    <citation type="journal article" date="2023" name="bioRxiv">
        <title>Improved chromosome-level genome assembly for marigold (Tagetes erecta).</title>
        <authorList>
            <person name="Jiang F."/>
            <person name="Yuan L."/>
            <person name="Wang S."/>
            <person name="Wang H."/>
            <person name="Xu D."/>
            <person name="Wang A."/>
            <person name="Fan W."/>
        </authorList>
    </citation>
    <scope>NUCLEOTIDE SEQUENCE</scope>
    <source>
        <strain evidence="2">WSJ</strain>
        <tissue evidence="2">Leaf</tissue>
    </source>
</reference>
<gene>
    <name evidence="2" type="ORF">QVD17_17524</name>
</gene>
<proteinExistence type="predicted"/>
<keyword evidence="1" id="KW-0812">Transmembrane</keyword>
<organism evidence="2 3">
    <name type="scientific">Tagetes erecta</name>
    <name type="common">African marigold</name>
    <dbReference type="NCBI Taxonomy" id="13708"/>
    <lineage>
        <taxon>Eukaryota</taxon>
        <taxon>Viridiplantae</taxon>
        <taxon>Streptophyta</taxon>
        <taxon>Embryophyta</taxon>
        <taxon>Tracheophyta</taxon>
        <taxon>Spermatophyta</taxon>
        <taxon>Magnoliopsida</taxon>
        <taxon>eudicotyledons</taxon>
        <taxon>Gunneridae</taxon>
        <taxon>Pentapetalae</taxon>
        <taxon>asterids</taxon>
        <taxon>campanulids</taxon>
        <taxon>Asterales</taxon>
        <taxon>Asteraceae</taxon>
        <taxon>Asteroideae</taxon>
        <taxon>Heliantheae alliance</taxon>
        <taxon>Tageteae</taxon>
        <taxon>Tagetes</taxon>
    </lineage>
</organism>
<keyword evidence="1" id="KW-0472">Membrane</keyword>
<keyword evidence="1" id="KW-1133">Transmembrane helix</keyword>